<dbReference type="GO" id="GO:0016020">
    <property type="term" value="C:membrane"/>
    <property type="evidence" value="ECO:0007669"/>
    <property type="project" value="UniProtKB-SubCell"/>
</dbReference>
<dbReference type="NCBIfam" id="TIGR01476">
    <property type="entry name" value="chlor_syn_BchG"/>
    <property type="match status" value="1"/>
</dbReference>
<evidence type="ECO:0000256" key="5">
    <source>
        <dbReference type="ARBA" id="ARBA00023171"/>
    </source>
</evidence>
<feature type="transmembrane region" description="Helical" evidence="6">
    <location>
        <begin position="128"/>
        <end position="144"/>
    </location>
</feature>
<feature type="transmembrane region" description="Helical" evidence="6">
    <location>
        <begin position="223"/>
        <end position="246"/>
    </location>
</feature>
<gene>
    <name evidence="7" type="ORF">OSCT_2369</name>
</gene>
<keyword evidence="2 6" id="KW-0812">Transmembrane</keyword>
<proteinExistence type="predicted"/>
<feature type="transmembrane region" description="Helical" evidence="6">
    <location>
        <begin position="183"/>
        <end position="202"/>
    </location>
</feature>
<evidence type="ECO:0000313" key="8">
    <source>
        <dbReference type="Proteomes" id="UP000054010"/>
    </source>
</evidence>
<keyword evidence="4 6" id="KW-0472">Membrane</keyword>
<protein>
    <submittedName>
        <fullName evidence="7">Bacteriochlorophyll/chlorophyll synthetase</fullName>
    </submittedName>
</protein>
<feature type="transmembrane region" description="Helical" evidence="6">
    <location>
        <begin position="252"/>
        <end position="274"/>
    </location>
</feature>
<dbReference type="OrthoDB" id="596828at2"/>
<dbReference type="CDD" id="cd13958">
    <property type="entry name" value="PT_UbiA_chlorophyll"/>
    <property type="match status" value="1"/>
</dbReference>
<dbReference type="InterPro" id="IPR044878">
    <property type="entry name" value="UbiA_sf"/>
</dbReference>
<keyword evidence="3 6" id="KW-1133">Transmembrane helix</keyword>
<evidence type="ECO:0000256" key="4">
    <source>
        <dbReference type="ARBA" id="ARBA00023136"/>
    </source>
</evidence>
<comment type="subcellular location">
    <subcellularLocation>
        <location evidence="1">Membrane</location>
        <topology evidence="1">Multi-pass membrane protein</topology>
    </subcellularLocation>
</comment>
<reference evidence="7 8" key="1">
    <citation type="journal article" date="2011" name="J. Bacteriol.">
        <title>Draft genome sequence of the anoxygenic filamentous phototrophic bacterium Oscillochloris trichoides subsp. DG-6.</title>
        <authorList>
            <person name="Kuznetsov B.B."/>
            <person name="Ivanovsky R.N."/>
            <person name="Keppen O.I."/>
            <person name="Sukhacheva M.V."/>
            <person name="Bumazhkin B.K."/>
            <person name="Patutina E.O."/>
            <person name="Beletsky A.V."/>
            <person name="Mardanov A.V."/>
            <person name="Baslerov R.V."/>
            <person name="Panteleeva A.N."/>
            <person name="Kolganova T.V."/>
            <person name="Ravin N.V."/>
            <person name="Skryabin K.G."/>
        </authorList>
    </citation>
    <scope>NUCLEOTIDE SEQUENCE [LARGE SCALE GENOMIC DNA]</scope>
    <source>
        <strain evidence="7 8">DG-6</strain>
    </source>
</reference>
<dbReference type="Gene3D" id="1.10.357.140">
    <property type="entry name" value="UbiA prenyltransferase"/>
    <property type="match status" value="1"/>
</dbReference>
<dbReference type="eggNOG" id="COG0382">
    <property type="taxonomic scope" value="Bacteria"/>
</dbReference>
<evidence type="ECO:0000256" key="1">
    <source>
        <dbReference type="ARBA" id="ARBA00004141"/>
    </source>
</evidence>
<dbReference type="STRING" id="765420.OSCT_2369"/>
<dbReference type="InterPro" id="IPR006372">
    <property type="entry name" value="Chl_synth"/>
</dbReference>
<name>E1IGB8_9CHLR</name>
<dbReference type="Pfam" id="PF01040">
    <property type="entry name" value="UbiA"/>
    <property type="match status" value="1"/>
</dbReference>
<evidence type="ECO:0000256" key="2">
    <source>
        <dbReference type="ARBA" id="ARBA00022692"/>
    </source>
</evidence>
<organism evidence="7 8">
    <name type="scientific">Oscillochloris trichoides DG-6</name>
    <dbReference type="NCBI Taxonomy" id="765420"/>
    <lineage>
        <taxon>Bacteria</taxon>
        <taxon>Bacillati</taxon>
        <taxon>Chloroflexota</taxon>
        <taxon>Chloroflexia</taxon>
        <taxon>Chloroflexales</taxon>
        <taxon>Chloroflexineae</taxon>
        <taxon>Oscillochloridaceae</taxon>
        <taxon>Oscillochloris</taxon>
    </lineage>
</organism>
<dbReference type="PANTHER" id="PTHR42723:SF1">
    <property type="entry name" value="CHLOROPHYLL SYNTHASE, CHLOROPLASTIC"/>
    <property type="match status" value="1"/>
</dbReference>
<dbReference type="AlphaFoldDB" id="E1IGB8"/>
<dbReference type="EMBL" id="ADVR01000103">
    <property type="protein sequence ID" value="EFO79771.1"/>
    <property type="molecule type" value="Genomic_DNA"/>
</dbReference>
<sequence length="309" mass="33468">MQQTATSKPALSTQLQAHLELADPITWVAAIAMVFCGALASSQGTPGFDPTNLNHLLLAGLAALMCGPFGTGFSQSINDYYDRDLDAINDPARPIPSGRVSLAAARANWMVLGLGTMLIGLFLARYSLWIPIFALLSLILSVLYSMPPIKLKQNFWFGPPAVGVGYILLTWLVGHLLFGQLTWPSLILALINSALAAGLLFLNDIKSVEGDRQLGLKSLTVALGVRQTLVVAYTIIDLCLVAMLVLALWGGYLWAAGFVALALLAPIPFQIRLFRDPTHTNFKYFLLVNNPFVLLLELFSAFIVGGYFG</sequence>
<dbReference type="PANTHER" id="PTHR42723">
    <property type="entry name" value="CHLOROPHYLL SYNTHASE"/>
    <property type="match status" value="1"/>
</dbReference>
<dbReference type="GO" id="GO:0016765">
    <property type="term" value="F:transferase activity, transferring alkyl or aryl (other than methyl) groups"/>
    <property type="evidence" value="ECO:0007669"/>
    <property type="project" value="InterPro"/>
</dbReference>
<feature type="transmembrane region" description="Helical" evidence="6">
    <location>
        <begin position="286"/>
        <end position="308"/>
    </location>
</feature>
<evidence type="ECO:0000256" key="6">
    <source>
        <dbReference type="SAM" id="Phobius"/>
    </source>
</evidence>
<feature type="transmembrane region" description="Helical" evidence="6">
    <location>
        <begin position="21"/>
        <end position="41"/>
    </location>
</feature>
<comment type="caution">
    <text evidence="7">The sequence shown here is derived from an EMBL/GenBank/DDBJ whole genome shotgun (WGS) entry which is preliminary data.</text>
</comment>
<dbReference type="Proteomes" id="UP000054010">
    <property type="component" value="Unassembled WGS sequence"/>
</dbReference>
<evidence type="ECO:0000256" key="3">
    <source>
        <dbReference type="ARBA" id="ARBA00022989"/>
    </source>
</evidence>
<dbReference type="InterPro" id="IPR000537">
    <property type="entry name" value="UbiA_prenyltransferase"/>
</dbReference>
<dbReference type="InterPro" id="IPR050475">
    <property type="entry name" value="Prenyltransferase_related"/>
</dbReference>
<dbReference type="HOGENOM" id="CLU_042598_0_0_0"/>
<dbReference type="GO" id="GO:0015995">
    <property type="term" value="P:chlorophyll biosynthetic process"/>
    <property type="evidence" value="ECO:0007669"/>
    <property type="project" value="UniProtKB-KW"/>
</dbReference>
<keyword evidence="5" id="KW-0149">Chlorophyll biosynthesis</keyword>
<feature type="transmembrane region" description="Helical" evidence="6">
    <location>
        <begin position="53"/>
        <end position="73"/>
    </location>
</feature>
<evidence type="ECO:0000313" key="7">
    <source>
        <dbReference type="EMBL" id="EFO79771.1"/>
    </source>
</evidence>
<feature type="transmembrane region" description="Helical" evidence="6">
    <location>
        <begin position="156"/>
        <end position="177"/>
    </location>
</feature>
<keyword evidence="8" id="KW-1185">Reference proteome</keyword>
<accession>E1IGB8</accession>